<dbReference type="PANTHER" id="PTHR34322:SF2">
    <property type="entry name" value="TRANSPOSASE IS200-LIKE DOMAIN-CONTAINING PROTEIN"/>
    <property type="match status" value="1"/>
</dbReference>
<gene>
    <name evidence="2" type="ORF">A2941_02605</name>
</gene>
<dbReference type="SUPFAM" id="SSF143422">
    <property type="entry name" value="Transposase IS200-like"/>
    <property type="match status" value="1"/>
</dbReference>
<dbReference type="Proteomes" id="UP000178444">
    <property type="component" value="Unassembled WGS sequence"/>
</dbReference>
<dbReference type="Gene3D" id="3.30.70.1290">
    <property type="entry name" value="Transposase IS200-like"/>
    <property type="match status" value="1"/>
</dbReference>
<dbReference type="InterPro" id="IPR002686">
    <property type="entry name" value="Transposase_17"/>
</dbReference>
<sequence>MATRKISFESGKYFHIYNRGNSKQVIFQDNSDYTRFVKLLFLSNGSNAFKIDYVGKDIFKFERGDNLVSIGTYCLMPNHFHVLLTQKQNGGISKFILKLQTGYSMYFNRKYDRTGSLYEGTFKSQSVDNDRHLKYLFSYIHLNPLKIIDPKWREDGIKNRNRSVAYIDNYPFSSYQDYIGSNRKESVILAKEEFPRYFQSTDSFKDEVFDWLNYSQ</sequence>
<evidence type="ECO:0000259" key="1">
    <source>
        <dbReference type="SMART" id="SM01321"/>
    </source>
</evidence>
<dbReference type="EMBL" id="MGKO01000007">
    <property type="protein sequence ID" value="OGN27743.1"/>
    <property type="molecule type" value="Genomic_DNA"/>
</dbReference>
<evidence type="ECO:0000313" key="3">
    <source>
        <dbReference type="Proteomes" id="UP000178444"/>
    </source>
</evidence>
<dbReference type="PANTHER" id="PTHR34322">
    <property type="entry name" value="TRANSPOSASE, Y1_TNP DOMAIN-CONTAINING"/>
    <property type="match status" value="1"/>
</dbReference>
<name>A0A1F8GQU1_9BACT</name>
<evidence type="ECO:0000313" key="2">
    <source>
        <dbReference type="EMBL" id="OGN27743.1"/>
    </source>
</evidence>
<dbReference type="Pfam" id="PF01797">
    <property type="entry name" value="Y1_Tnp"/>
    <property type="match status" value="1"/>
</dbReference>
<protein>
    <recommendedName>
        <fullName evidence="1">Transposase IS200-like domain-containing protein</fullName>
    </recommendedName>
</protein>
<organism evidence="2 3">
    <name type="scientific">Candidatus Yanofskybacteria bacterium RIFCSPLOWO2_01_FULL_49_17</name>
    <dbReference type="NCBI Taxonomy" id="1802700"/>
    <lineage>
        <taxon>Bacteria</taxon>
        <taxon>Candidatus Yanofskyibacteriota</taxon>
    </lineage>
</organism>
<dbReference type="SMART" id="SM01321">
    <property type="entry name" value="Y1_Tnp"/>
    <property type="match status" value="1"/>
</dbReference>
<dbReference type="GO" id="GO:0004803">
    <property type="term" value="F:transposase activity"/>
    <property type="evidence" value="ECO:0007669"/>
    <property type="project" value="InterPro"/>
</dbReference>
<reference evidence="2 3" key="1">
    <citation type="journal article" date="2016" name="Nat. Commun.">
        <title>Thousands of microbial genomes shed light on interconnected biogeochemical processes in an aquifer system.</title>
        <authorList>
            <person name="Anantharaman K."/>
            <person name="Brown C.T."/>
            <person name="Hug L.A."/>
            <person name="Sharon I."/>
            <person name="Castelle C.J."/>
            <person name="Probst A.J."/>
            <person name="Thomas B.C."/>
            <person name="Singh A."/>
            <person name="Wilkins M.J."/>
            <person name="Karaoz U."/>
            <person name="Brodie E.L."/>
            <person name="Williams K.H."/>
            <person name="Hubbard S.S."/>
            <person name="Banfield J.F."/>
        </authorList>
    </citation>
    <scope>NUCLEOTIDE SEQUENCE [LARGE SCALE GENOMIC DNA]</scope>
</reference>
<feature type="domain" description="Transposase IS200-like" evidence="1">
    <location>
        <begin position="9"/>
        <end position="143"/>
    </location>
</feature>
<proteinExistence type="predicted"/>
<dbReference type="GO" id="GO:0006313">
    <property type="term" value="P:DNA transposition"/>
    <property type="evidence" value="ECO:0007669"/>
    <property type="project" value="InterPro"/>
</dbReference>
<dbReference type="GO" id="GO:0003677">
    <property type="term" value="F:DNA binding"/>
    <property type="evidence" value="ECO:0007669"/>
    <property type="project" value="InterPro"/>
</dbReference>
<dbReference type="AlphaFoldDB" id="A0A1F8GQU1"/>
<dbReference type="InterPro" id="IPR036515">
    <property type="entry name" value="Transposase_17_sf"/>
</dbReference>
<comment type="caution">
    <text evidence="2">The sequence shown here is derived from an EMBL/GenBank/DDBJ whole genome shotgun (WGS) entry which is preliminary data.</text>
</comment>
<accession>A0A1F8GQU1</accession>